<dbReference type="EC" id="4.2.3.12" evidence="4"/>
<keyword evidence="7" id="KW-0783">Tetrahydrobiopterin biosynthesis</keyword>
<dbReference type="AlphaFoldDB" id="A0A5A8C1L3"/>
<evidence type="ECO:0000313" key="9">
    <source>
        <dbReference type="EMBL" id="KAA0146933.1"/>
    </source>
</evidence>
<keyword evidence="10" id="KW-1185">Reference proteome</keyword>
<dbReference type="GO" id="GO:0046872">
    <property type="term" value="F:metal ion binding"/>
    <property type="evidence" value="ECO:0007669"/>
    <property type="project" value="UniProtKB-KW"/>
</dbReference>
<reference evidence="9 10" key="1">
    <citation type="submission" date="2019-07" db="EMBL/GenBank/DDBJ databases">
        <title>Genomes of Cafeteria roenbergensis.</title>
        <authorList>
            <person name="Fischer M.G."/>
            <person name="Hackl T."/>
            <person name="Roman M."/>
        </authorList>
    </citation>
    <scope>NUCLEOTIDE SEQUENCE [LARGE SCALE GENOMIC DNA]</scope>
    <source>
        <strain evidence="9 10">BVI</strain>
    </source>
</reference>
<evidence type="ECO:0000256" key="8">
    <source>
        <dbReference type="ARBA" id="ARBA00023239"/>
    </source>
</evidence>
<comment type="caution">
    <text evidence="9">The sequence shown here is derived from an EMBL/GenBank/DDBJ whole genome shotgun (WGS) entry which is preliminary data.</text>
</comment>
<proteinExistence type="inferred from homology"/>
<dbReference type="GO" id="GO:0006729">
    <property type="term" value="P:tetrahydrobiopterin biosynthetic process"/>
    <property type="evidence" value="ECO:0007669"/>
    <property type="project" value="UniProtKB-UniPathway"/>
</dbReference>
<dbReference type="Pfam" id="PF01242">
    <property type="entry name" value="PTPS"/>
    <property type="match status" value="1"/>
</dbReference>
<dbReference type="InterPro" id="IPR038418">
    <property type="entry name" value="6-PTP_synth/QueD_sf"/>
</dbReference>
<dbReference type="Proteomes" id="UP000323011">
    <property type="component" value="Unassembled WGS sequence"/>
</dbReference>
<organism evidence="9 10">
    <name type="scientific">Cafeteria roenbergensis</name>
    <name type="common">Marine flagellate</name>
    <dbReference type="NCBI Taxonomy" id="33653"/>
    <lineage>
        <taxon>Eukaryota</taxon>
        <taxon>Sar</taxon>
        <taxon>Stramenopiles</taxon>
        <taxon>Bigyra</taxon>
        <taxon>Opalozoa</taxon>
        <taxon>Bicosoecida</taxon>
        <taxon>Cafeteriaceae</taxon>
        <taxon>Cafeteria</taxon>
    </lineage>
</organism>
<evidence type="ECO:0000256" key="1">
    <source>
        <dbReference type="ARBA" id="ARBA00001947"/>
    </source>
</evidence>
<evidence type="ECO:0000256" key="7">
    <source>
        <dbReference type="ARBA" id="ARBA00023007"/>
    </source>
</evidence>
<sequence length="209" mass="22396">MAAAAAEWPRPESGHFELFVAKAACKFNAAHFIAHPDGYRERLHGHNYRAEITVKGRQGWALGEDGYLLDFGSVKKALKASCAELDETFLCPAKCAATVVTQLGAEGEVVPLAPGRWDGRGTLRIVVKHDGAEFTMPRSDAIVLPLEQASAELLAWYICCRTLERLGGPAALWAQGAESLRVGVVETEHQEASFTLPLRPGGAVATAGS</sequence>
<dbReference type="UniPathway" id="UPA00849">
    <property type="reaction ID" value="UER00819"/>
</dbReference>
<dbReference type="InterPro" id="IPR007115">
    <property type="entry name" value="6-PTP_synth/QueD"/>
</dbReference>
<accession>A0A5A8C1L3</accession>
<keyword evidence="6" id="KW-0862">Zinc</keyword>
<dbReference type="PANTHER" id="PTHR12589:SF7">
    <property type="entry name" value="6-PYRUVOYL TETRAHYDROBIOPTERIN SYNTHASE"/>
    <property type="match status" value="1"/>
</dbReference>
<dbReference type="Gene3D" id="3.30.479.10">
    <property type="entry name" value="6-pyruvoyl tetrahydropterin synthase/QueD"/>
    <property type="match status" value="1"/>
</dbReference>
<comment type="similarity">
    <text evidence="3">Belongs to the PTPS family.</text>
</comment>
<name>A0A5A8C1L3_CAFRO</name>
<dbReference type="GO" id="GO:0003874">
    <property type="term" value="F:6-pyruvoyltetrahydropterin synthase activity"/>
    <property type="evidence" value="ECO:0007669"/>
    <property type="project" value="UniProtKB-EC"/>
</dbReference>
<evidence type="ECO:0000256" key="5">
    <source>
        <dbReference type="ARBA" id="ARBA00022723"/>
    </source>
</evidence>
<evidence type="ECO:0000256" key="6">
    <source>
        <dbReference type="ARBA" id="ARBA00022833"/>
    </source>
</evidence>
<dbReference type="OMA" id="CAHFIAF"/>
<comment type="pathway">
    <text evidence="2">Cofactor biosynthesis; tetrahydrobiopterin biosynthesis; tetrahydrobiopterin from 7,8-dihydroneopterin triphosphate: step 1/3.</text>
</comment>
<evidence type="ECO:0000256" key="3">
    <source>
        <dbReference type="ARBA" id="ARBA00009164"/>
    </source>
</evidence>
<protein>
    <recommendedName>
        <fullName evidence="4">6-pyruvoyltetrahydropterin synthase</fullName>
        <ecNumber evidence="4">4.2.3.12</ecNumber>
    </recommendedName>
</protein>
<dbReference type="PANTHER" id="PTHR12589">
    <property type="entry name" value="PYRUVOYL TETRAHYDROBIOPTERIN SYNTHASE"/>
    <property type="match status" value="1"/>
</dbReference>
<dbReference type="EMBL" id="VLTN01000075">
    <property type="protein sequence ID" value="KAA0146933.1"/>
    <property type="molecule type" value="Genomic_DNA"/>
</dbReference>
<evidence type="ECO:0000256" key="4">
    <source>
        <dbReference type="ARBA" id="ARBA00013100"/>
    </source>
</evidence>
<gene>
    <name evidence="9" type="ORF">FNF29_07737</name>
</gene>
<keyword evidence="8" id="KW-0456">Lyase</keyword>
<evidence type="ECO:0000256" key="2">
    <source>
        <dbReference type="ARBA" id="ARBA00005126"/>
    </source>
</evidence>
<keyword evidence="5" id="KW-0479">Metal-binding</keyword>
<dbReference type="SUPFAM" id="SSF55620">
    <property type="entry name" value="Tetrahydrobiopterin biosynthesis enzymes-like"/>
    <property type="match status" value="1"/>
</dbReference>
<comment type="cofactor">
    <cofactor evidence="1">
        <name>Zn(2+)</name>
        <dbReference type="ChEBI" id="CHEBI:29105"/>
    </cofactor>
</comment>
<evidence type="ECO:0000313" key="10">
    <source>
        <dbReference type="Proteomes" id="UP000323011"/>
    </source>
</evidence>